<reference evidence="8 9" key="1">
    <citation type="submission" date="2024-11" db="EMBL/GenBank/DDBJ databases">
        <title>Adaptive evolution of stress response genes in parasites aligns with host niche diversity.</title>
        <authorList>
            <person name="Hahn C."/>
            <person name="Resl P."/>
        </authorList>
    </citation>
    <scope>NUCLEOTIDE SEQUENCE [LARGE SCALE GENOMIC DNA]</scope>
    <source>
        <strain evidence="8">EGGRZ-B1_66</strain>
        <tissue evidence="8">Body</tissue>
    </source>
</reference>
<keyword evidence="4 6" id="KW-0472">Membrane</keyword>
<feature type="transmembrane region" description="Helical" evidence="6">
    <location>
        <begin position="58"/>
        <end position="75"/>
    </location>
</feature>
<proteinExistence type="predicted"/>
<dbReference type="PANTHER" id="PTHR11453:SF36">
    <property type="entry name" value="ANION EXCHANGE PROTEIN"/>
    <property type="match status" value="1"/>
</dbReference>
<dbReference type="EMBL" id="JBJKFK010001414">
    <property type="protein sequence ID" value="KAL3313167.1"/>
    <property type="molecule type" value="Genomic_DNA"/>
</dbReference>
<dbReference type="InterPro" id="IPR011531">
    <property type="entry name" value="HCO3_transpt-like_TM_dom"/>
</dbReference>
<dbReference type="Proteomes" id="UP001626550">
    <property type="component" value="Unassembled WGS sequence"/>
</dbReference>
<evidence type="ECO:0000256" key="2">
    <source>
        <dbReference type="ARBA" id="ARBA00022692"/>
    </source>
</evidence>
<dbReference type="InterPro" id="IPR003020">
    <property type="entry name" value="HCO3_transpt_euk"/>
</dbReference>
<dbReference type="AlphaFoldDB" id="A0ABD2Q1Z7"/>
<comment type="caution">
    <text evidence="8">The sequence shown here is derived from an EMBL/GenBank/DDBJ whole genome shotgun (WGS) entry which is preliminary data.</text>
</comment>
<evidence type="ECO:0000256" key="6">
    <source>
        <dbReference type="SAM" id="Phobius"/>
    </source>
</evidence>
<evidence type="ECO:0000256" key="3">
    <source>
        <dbReference type="ARBA" id="ARBA00022989"/>
    </source>
</evidence>
<organism evidence="8 9">
    <name type="scientific">Cichlidogyrus casuarinus</name>
    <dbReference type="NCBI Taxonomy" id="1844966"/>
    <lineage>
        <taxon>Eukaryota</taxon>
        <taxon>Metazoa</taxon>
        <taxon>Spiralia</taxon>
        <taxon>Lophotrochozoa</taxon>
        <taxon>Platyhelminthes</taxon>
        <taxon>Monogenea</taxon>
        <taxon>Monopisthocotylea</taxon>
        <taxon>Dactylogyridea</taxon>
        <taxon>Ancyrocephalidae</taxon>
        <taxon>Cichlidogyrus</taxon>
    </lineage>
</organism>
<keyword evidence="9" id="KW-1185">Reference proteome</keyword>
<protein>
    <submittedName>
        <fullName evidence="8">Electroneutral sodium bicarbonate exchanger 1</fullName>
    </submittedName>
</protein>
<feature type="compositionally biased region" description="Basic residues" evidence="5">
    <location>
        <begin position="175"/>
        <end position="184"/>
    </location>
</feature>
<feature type="domain" description="Bicarbonate transporter-like transmembrane" evidence="7">
    <location>
        <begin position="1"/>
        <end position="116"/>
    </location>
</feature>
<name>A0ABD2Q1Z7_9PLAT</name>
<gene>
    <name evidence="8" type="primary">SLC4A8_1</name>
    <name evidence="8" type="ORF">Ciccas_008229</name>
</gene>
<dbReference type="PANTHER" id="PTHR11453">
    <property type="entry name" value="ANION EXCHANGE PROTEIN"/>
    <property type="match status" value="1"/>
</dbReference>
<evidence type="ECO:0000313" key="8">
    <source>
        <dbReference type="EMBL" id="KAL3313167.1"/>
    </source>
</evidence>
<accession>A0ABD2Q1Z7</accession>
<dbReference type="Pfam" id="PF00955">
    <property type="entry name" value="HCO3_cotransp"/>
    <property type="match status" value="1"/>
</dbReference>
<evidence type="ECO:0000256" key="5">
    <source>
        <dbReference type="SAM" id="MobiDB-lite"/>
    </source>
</evidence>
<evidence type="ECO:0000259" key="7">
    <source>
        <dbReference type="Pfam" id="PF00955"/>
    </source>
</evidence>
<sequence length="254" mass="29568">MTPLLSRIPMAVLYGIFLLMGISSLRGVQFVDRILLLFMPVKYQPDYTYLRHVRLRRVHLFTSVQILCFVMLWVIKQVPQISIMFPLMVLAMCFIRKLLDFIFSQDELFWLDDLMPGRQRSTMPRKGTEIELSSNNMHTNLSMDKKLNISEEVGRTMIWRNLSSNRIQEMDKKSKCEKRKYKKRESKEPTKPSLNSDADDEALLINSSESRPVKFLLDNQEIKTSREGPPQLTAPQITINPPSGRSSPIFKKQV</sequence>
<evidence type="ECO:0000313" key="9">
    <source>
        <dbReference type="Proteomes" id="UP001626550"/>
    </source>
</evidence>
<feature type="compositionally biased region" description="Polar residues" evidence="5">
    <location>
        <begin position="233"/>
        <end position="246"/>
    </location>
</feature>
<comment type="subcellular location">
    <subcellularLocation>
        <location evidence="1">Membrane</location>
        <topology evidence="1">Multi-pass membrane protein</topology>
    </subcellularLocation>
</comment>
<dbReference type="GO" id="GO:0016020">
    <property type="term" value="C:membrane"/>
    <property type="evidence" value="ECO:0007669"/>
    <property type="project" value="UniProtKB-SubCell"/>
</dbReference>
<evidence type="ECO:0000256" key="1">
    <source>
        <dbReference type="ARBA" id="ARBA00004141"/>
    </source>
</evidence>
<keyword evidence="2 6" id="KW-0812">Transmembrane</keyword>
<keyword evidence="3 6" id="KW-1133">Transmembrane helix</keyword>
<evidence type="ECO:0000256" key="4">
    <source>
        <dbReference type="ARBA" id="ARBA00023136"/>
    </source>
</evidence>
<feature type="transmembrane region" description="Helical" evidence="6">
    <location>
        <begin position="12"/>
        <end position="38"/>
    </location>
</feature>
<feature type="region of interest" description="Disordered" evidence="5">
    <location>
        <begin position="169"/>
        <end position="254"/>
    </location>
</feature>